<dbReference type="EMBL" id="FR824046">
    <property type="protein sequence ID" value="CCA13935.1"/>
    <property type="molecule type" value="Genomic_DNA"/>
</dbReference>
<name>F0VYS1_9STRA</name>
<dbReference type="AlphaFoldDB" id="F0VYS1"/>
<evidence type="ECO:0000313" key="2">
    <source>
        <dbReference type="EMBL" id="CCA13935.1"/>
    </source>
</evidence>
<sequence>MVNSHTLYQLSYRRFLYGERVYFHKLQNKHLAKYSILVLICDSSQGKMFVRPTMTCEVRPKRFCSPTNATSSESWESTGGDSESSNAGGFRRGSSSDGSSCKQSAKAFFTILDYG</sequence>
<organism evidence="2">
    <name type="scientific">Albugo laibachii Nc14</name>
    <dbReference type="NCBI Taxonomy" id="890382"/>
    <lineage>
        <taxon>Eukaryota</taxon>
        <taxon>Sar</taxon>
        <taxon>Stramenopiles</taxon>
        <taxon>Oomycota</taxon>
        <taxon>Peronosporomycetes</taxon>
        <taxon>Albuginales</taxon>
        <taxon>Albuginaceae</taxon>
        <taxon>Albugo</taxon>
    </lineage>
</organism>
<evidence type="ECO:0000256" key="1">
    <source>
        <dbReference type="SAM" id="MobiDB-lite"/>
    </source>
</evidence>
<reference evidence="2" key="2">
    <citation type="submission" date="2011-02" db="EMBL/GenBank/DDBJ databases">
        <authorList>
            <person name="MacLean D."/>
        </authorList>
    </citation>
    <scope>NUCLEOTIDE SEQUENCE</scope>
</reference>
<accession>F0VYS1</accession>
<protein>
    <submittedName>
        <fullName evidence="2">AlNc14C1G72 protein</fullName>
    </submittedName>
</protein>
<gene>
    <name evidence="2" type="primary">AlNc14C1G72</name>
    <name evidence="2" type="ORF">ALNC14_000780</name>
</gene>
<proteinExistence type="predicted"/>
<feature type="compositionally biased region" description="Low complexity" evidence="1">
    <location>
        <begin position="88"/>
        <end position="100"/>
    </location>
</feature>
<reference evidence="2" key="1">
    <citation type="journal article" date="2011" name="PLoS Biol.">
        <title>Gene gain and loss during evolution of obligate parasitism in the white rust pathogen of Arabidopsis thaliana.</title>
        <authorList>
            <person name="Kemen E."/>
            <person name="Gardiner A."/>
            <person name="Schultz-Larsen T."/>
            <person name="Kemen A.C."/>
            <person name="Balmuth A.L."/>
            <person name="Robert-Seilaniantz A."/>
            <person name="Bailey K."/>
            <person name="Holub E."/>
            <person name="Studholme D.J."/>
            <person name="Maclean D."/>
            <person name="Jones J.D."/>
        </authorList>
    </citation>
    <scope>NUCLEOTIDE SEQUENCE</scope>
</reference>
<feature type="region of interest" description="Disordered" evidence="1">
    <location>
        <begin position="64"/>
        <end position="102"/>
    </location>
</feature>
<feature type="compositionally biased region" description="Polar residues" evidence="1">
    <location>
        <begin position="65"/>
        <end position="87"/>
    </location>
</feature>
<dbReference type="HOGENOM" id="CLU_2113484_0_0_1"/>